<feature type="domain" description="HhH-GPD" evidence="13">
    <location>
        <begin position="38"/>
        <end position="185"/>
    </location>
</feature>
<feature type="binding site" evidence="12">
    <location>
        <position position="197"/>
    </location>
    <ligand>
        <name>[4Fe-4S] cluster</name>
        <dbReference type="ChEBI" id="CHEBI:49883"/>
    </ligand>
</feature>
<sequence length="208" mass="23437">MQKEKIDQIFTILSEVSGDLKTELEYSNDFTLLIAIILSAQSTDKSVNKATKSLFEIVDNPSAMLELGEEGLKKHIKTISLFNSKAKNIIALSQILIEKYDGVIPSIFEELISLPGVGRKTANVYLNCVYNHPVIAVDTHVFRVANRLGITNAKNAHESERILNKIIDIKWRITAHNLLIFHGRYLCKAIKPLCSTCIINHLCKKYNE</sequence>
<evidence type="ECO:0000313" key="15">
    <source>
        <dbReference type="Proteomes" id="UP000033358"/>
    </source>
</evidence>
<dbReference type="InterPro" id="IPR011257">
    <property type="entry name" value="DNA_glycosylase"/>
</dbReference>
<dbReference type="NCBIfam" id="TIGR01083">
    <property type="entry name" value="nth"/>
    <property type="match status" value="1"/>
</dbReference>
<evidence type="ECO:0000256" key="3">
    <source>
        <dbReference type="ARBA" id="ARBA00022723"/>
    </source>
</evidence>
<comment type="function">
    <text evidence="12">DNA repair enzyme that has both DNA N-glycosylase activity and AP-lyase activity. The DNA N-glycosylase activity releases various damaged pyrimidines from DNA by cleaving the N-glycosidic bond, leaving an AP (apurinic/apyrimidinic) site. The AP-lyase activity cleaves the phosphodiester bond 3' to the AP site by a beta-elimination, leaving a 3'-terminal unsaturated sugar and a product with a terminal 5'-phosphate.</text>
</comment>
<keyword evidence="8 12" id="KW-0238">DNA-binding</keyword>
<keyword evidence="11 12" id="KW-0326">Glycosidase</keyword>
<evidence type="ECO:0000256" key="4">
    <source>
        <dbReference type="ARBA" id="ARBA00022763"/>
    </source>
</evidence>
<evidence type="ECO:0000256" key="6">
    <source>
        <dbReference type="ARBA" id="ARBA00023004"/>
    </source>
</evidence>
<dbReference type="InterPro" id="IPR005759">
    <property type="entry name" value="Nth"/>
</dbReference>
<keyword evidence="3 12" id="KW-0479">Metal-binding</keyword>
<evidence type="ECO:0000256" key="11">
    <source>
        <dbReference type="ARBA" id="ARBA00023295"/>
    </source>
</evidence>
<dbReference type="SMART" id="SM00525">
    <property type="entry name" value="FES"/>
    <property type="match status" value="1"/>
</dbReference>
<dbReference type="PROSITE" id="PS00764">
    <property type="entry name" value="ENDONUCLEASE_III_1"/>
    <property type="match status" value="1"/>
</dbReference>
<keyword evidence="6 12" id="KW-0408">Iron</keyword>
<dbReference type="InterPro" id="IPR004035">
    <property type="entry name" value="Endouclease-III_FeS-bd_BS"/>
</dbReference>
<comment type="catalytic activity">
    <reaction evidence="12">
        <text>2'-deoxyribonucleotide-(2'-deoxyribose 5'-phosphate)-2'-deoxyribonucleotide-DNA = a 3'-end 2'-deoxyribonucleotide-(2,3-dehydro-2,3-deoxyribose 5'-phosphate)-DNA + a 5'-end 5'-phospho-2'-deoxyribonucleoside-DNA + H(+)</text>
        <dbReference type="Rhea" id="RHEA:66592"/>
        <dbReference type="Rhea" id="RHEA-COMP:13180"/>
        <dbReference type="Rhea" id="RHEA-COMP:16897"/>
        <dbReference type="Rhea" id="RHEA-COMP:17067"/>
        <dbReference type="ChEBI" id="CHEBI:15378"/>
        <dbReference type="ChEBI" id="CHEBI:136412"/>
        <dbReference type="ChEBI" id="CHEBI:157695"/>
        <dbReference type="ChEBI" id="CHEBI:167181"/>
        <dbReference type="EC" id="4.2.99.18"/>
    </reaction>
</comment>
<dbReference type="SMART" id="SM00478">
    <property type="entry name" value="ENDO3c"/>
    <property type="match status" value="1"/>
</dbReference>
<keyword evidence="10 12" id="KW-0456">Lyase</keyword>
<dbReference type="SUPFAM" id="SSF48150">
    <property type="entry name" value="DNA-glycosylase"/>
    <property type="match status" value="1"/>
</dbReference>
<dbReference type="GO" id="GO:0051539">
    <property type="term" value="F:4 iron, 4 sulfur cluster binding"/>
    <property type="evidence" value="ECO:0007669"/>
    <property type="project" value="UniProtKB-UniRule"/>
</dbReference>
<comment type="caution">
    <text evidence="14">The sequence shown here is derived from an EMBL/GenBank/DDBJ whole genome shotgun (WGS) entry which is preliminary data.</text>
</comment>
<dbReference type="FunFam" id="1.10.340.30:FF:000001">
    <property type="entry name" value="Endonuclease III"/>
    <property type="match status" value="1"/>
</dbReference>
<dbReference type="InterPro" id="IPR023170">
    <property type="entry name" value="HhH_base_excis_C"/>
</dbReference>
<evidence type="ECO:0000256" key="10">
    <source>
        <dbReference type="ARBA" id="ARBA00023239"/>
    </source>
</evidence>
<dbReference type="GO" id="GO:0006285">
    <property type="term" value="P:base-excision repair, AP site formation"/>
    <property type="evidence" value="ECO:0007669"/>
    <property type="project" value="TreeGrafter"/>
</dbReference>
<dbReference type="EMBL" id="JYHA01000065">
    <property type="protein sequence ID" value="KKB96513.1"/>
    <property type="molecule type" value="Genomic_DNA"/>
</dbReference>
<evidence type="ECO:0000256" key="12">
    <source>
        <dbReference type="HAMAP-Rule" id="MF_00942"/>
    </source>
</evidence>
<dbReference type="AlphaFoldDB" id="A0A0F5MNV3"/>
<dbReference type="CDD" id="cd00056">
    <property type="entry name" value="ENDO3c"/>
    <property type="match status" value="1"/>
</dbReference>
<dbReference type="PATRIC" id="fig|1607817.3.peg.399"/>
<dbReference type="GO" id="GO:0140078">
    <property type="term" value="F:class I DNA-(apurinic or apyrimidinic site) endonuclease activity"/>
    <property type="evidence" value="ECO:0007669"/>
    <property type="project" value="UniProtKB-EC"/>
</dbReference>
<keyword evidence="14" id="KW-0255">Endonuclease</keyword>
<feature type="binding site" evidence="12">
    <location>
        <position position="194"/>
    </location>
    <ligand>
        <name>[4Fe-4S] cluster</name>
        <dbReference type="ChEBI" id="CHEBI:49883"/>
    </ligand>
</feature>
<comment type="similarity">
    <text evidence="1 12">Belongs to the Nth/MutY family.</text>
</comment>
<dbReference type="InterPro" id="IPR000445">
    <property type="entry name" value="HhH_motif"/>
</dbReference>
<dbReference type="Proteomes" id="UP000033358">
    <property type="component" value="Unassembled WGS sequence"/>
</dbReference>
<evidence type="ECO:0000256" key="5">
    <source>
        <dbReference type="ARBA" id="ARBA00022801"/>
    </source>
</evidence>
<evidence type="ECO:0000256" key="7">
    <source>
        <dbReference type="ARBA" id="ARBA00023014"/>
    </source>
</evidence>
<keyword evidence="9 12" id="KW-0234">DNA repair</keyword>
<reference evidence="14 15" key="1">
    <citation type="submission" date="2015-02" db="EMBL/GenBank/DDBJ databases">
        <title>Single cell genomics of a rare environmental alphaproteobacterium provides unique insights into Rickettsiaceae evolution.</title>
        <authorList>
            <person name="Martijn J."/>
            <person name="Schulz F."/>
            <person name="Zaremba-Niedzwiedzka K."/>
            <person name="Viklund J."/>
            <person name="Stepanauskas R."/>
            <person name="Andersson S.G.E."/>
            <person name="Horn M."/>
            <person name="Guy L."/>
            <person name="Ettema T.J.G."/>
        </authorList>
    </citation>
    <scope>NUCLEOTIDE SEQUENCE [LARGE SCALE GENOMIC DNA]</scope>
    <source>
        <strain evidence="14 15">SCGC AAA041-L04</strain>
    </source>
</reference>
<evidence type="ECO:0000313" key="14">
    <source>
        <dbReference type="EMBL" id="KKB96513.1"/>
    </source>
</evidence>
<dbReference type="InterPro" id="IPR003651">
    <property type="entry name" value="Endonuclease3_FeS-loop_motif"/>
</dbReference>
<proteinExistence type="inferred from homology"/>
<feature type="binding site" evidence="12">
    <location>
        <position position="203"/>
    </location>
    <ligand>
        <name>[4Fe-4S] cluster</name>
        <dbReference type="ChEBI" id="CHEBI:49883"/>
    </ligand>
</feature>
<evidence type="ECO:0000256" key="8">
    <source>
        <dbReference type="ARBA" id="ARBA00023125"/>
    </source>
</evidence>
<dbReference type="PROSITE" id="PS01155">
    <property type="entry name" value="ENDONUCLEASE_III_2"/>
    <property type="match status" value="1"/>
</dbReference>
<keyword evidence="2 12" id="KW-0004">4Fe-4S</keyword>
<keyword evidence="14" id="KW-0540">Nuclease</keyword>
<dbReference type="FunFam" id="1.10.1670.10:FF:000001">
    <property type="entry name" value="Endonuclease III"/>
    <property type="match status" value="1"/>
</dbReference>
<dbReference type="PANTHER" id="PTHR10359:SF18">
    <property type="entry name" value="ENDONUCLEASE III"/>
    <property type="match status" value="1"/>
</dbReference>
<dbReference type="Pfam" id="PF00730">
    <property type="entry name" value="HhH-GPD"/>
    <property type="match status" value="1"/>
</dbReference>
<dbReference type="Pfam" id="PF00633">
    <property type="entry name" value="HHH"/>
    <property type="match status" value="1"/>
</dbReference>
<dbReference type="GO" id="GO:0046872">
    <property type="term" value="F:metal ion binding"/>
    <property type="evidence" value="ECO:0007669"/>
    <property type="project" value="UniProtKB-KW"/>
</dbReference>
<evidence type="ECO:0000256" key="9">
    <source>
        <dbReference type="ARBA" id="ARBA00023204"/>
    </source>
</evidence>
<dbReference type="PIRSF" id="PIRSF001435">
    <property type="entry name" value="Nth"/>
    <property type="match status" value="1"/>
</dbReference>
<evidence type="ECO:0000256" key="1">
    <source>
        <dbReference type="ARBA" id="ARBA00008343"/>
    </source>
</evidence>
<name>A0A0F5MNV3_9RICK</name>
<keyword evidence="15" id="KW-1185">Reference proteome</keyword>
<organism evidence="14 15">
    <name type="scientific">Candidatus Arcanibacter lacustris</name>
    <dbReference type="NCBI Taxonomy" id="1607817"/>
    <lineage>
        <taxon>Bacteria</taxon>
        <taxon>Pseudomonadati</taxon>
        <taxon>Pseudomonadota</taxon>
        <taxon>Alphaproteobacteria</taxon>
        <taxon>Rickettsiales</taxon>
        <taxon>Candidatus Arcanibacter</taxon>
    </lineage>
</organism>
<evidence type="ECO:0000259" key="13">
    <source>
        <dbReference type="SMART" id="SM00478"/>
    </source>
</evidence>
<dbReference type="Gene3D" id="1.10.340.30">
    <property type="entry name" value="Hypothetical protein, domain 2"/>
    <property type="match status" value="1"/>
</dbReference>
<dbReference type="InterPro" id="IPR003265">
    <property type="entry name" value="HhH-GPD_domain"/>
</dbReference>
<keyword evidence="7 12" id="KW-0411">Iron-sulfur</keyword>
<dbReference type="PANTHER" id="PTHR10359">
    <property type="entry name" value="A/G-SPECIFIC ADENINE GLYCOSYLASE/ENDONUCLEASE III"/>
    <property type="match status" value="1"/>
</dbReference>
<evidence type="ECO:0000256" key="2">
    <source>
        <dbReference type="ARBA" id="ARBA00022485"/>
    </source>
</evidence>
<dbReference type="InterPro" id="IPR004036">
    <property type="entry name" value="Endonuclease-III-like_CS2"/>
</dbReference>
<comment type="cofactor">
    <cofactor evidence="12">
        <name>[4Fe-4S] cluster</name>
        <dbReference type="ChEBI" id="CHEBI:49883"/>
    </cofactor>
    <text evidence="12">Binds 1 [4Fe-4S] cluster.</text>
</comment>
<accession>A0A0F5MNV3</accession>
<dbReference type="EC" id="4.2.99.18" evidence="12"/>
<dbReference type="GO" id="GO:0003677">
    <property type="term" value="F:DNA binding"/>
    <property type="evidence" value="ECO:0007669"/>
    <property type="project" value="UniProtKB-UniRule"/>
</dbReference>
<feature type="binding site" evidence="12">
    <location>
        <position position="187"/>
    </location>
    <ligand>
        <name>[4Fe-4S] cluster</name>
        <dbReference type="ChEBI" id="CHEBI:49883"/>
    </ligand>
</feature>
<keyword evidence="5 12" id="KW-0378">Hydrolase</keyword>
<keyword evidence="4 12" id="KW-0227">DNA damage</keyword>
<dbReference type="HAMAP" id="MF_00942">
    <property type="entry name" value="Nth"/>
    <property type="match status" value="1"/>
</dbReference>
<dbReference type="Pfam" id="PF10576">
    <property type="entry name" value="EndIII_4Fe-2S"/>
    <property type="match status" value="1"/>
</dbReference>
<dbReference type="Gene3D" id="1.10.1670.10">
    <property type="entry name" value="Helix-hairpin-Helix base-excision DNA repair enzymes (C-terminal)"/>
    <property type="match status" value="1"/>
</dbReference>
<gene>
    <name evidence="12 14" type="primary">nth</name>
    <name evidence="14" type="ORF">SZ25_00402</name>
</gene>
<dbReference type="GO" id="GO:0019104">
    <property type="term" value="F:DNA N-glycosylase activity"/>
    <property type="evidence" value="ECO:0007669"/>
    <property type="project" value="UniProtKB-UniRule"/>
</dbReference>
<protein>
    <recommendedName>
        <fullName evidence="12">Endonuclease III</fullName>
        <ecNumber evidence="12">4.2.99.18</ecNumber>
    </recommendedName>
    <alternativeName>
        <fullName evidence="12">DNA-(apurinic or apyrimidinic site) lyase</fullName>
    </alternativeName>
</protein>